<feature type="transmembrane region" description="Helical" evidence="6">
    <location>
        <begin position="186"/>
        <end position="203"/>
    </location>
</feature>
<comment type="caution">
    <text evidence="7">The sequence shown here is derived from an EMBL/GenBank/DDBJ whole genome shotgun (WGS) entry which is preliminary data.</text>
</comment>
<dbReference type="EMBL" id="VSSQ01000597">
    <property type="protein sequence ID" value="MPL98230.1"/>
    <property type="molecule type" value="Genomic_DNA"/>
</dbReference>
<dbReference type="InterPro" id="IPR001626">
    <property type="entry name" value="ABC_TroCD"/>
</dbReference>
<proteinExistence type="inferred from homology"/>
<evidence type="ECO:0000256" key="1">
    <source>
        <dbReference type="ARBA" id="ARBA00004141"/>
    </source>
</evidence>
<evidence type="ECO:0000256" key="6">
    <source>
        <dbReference type="SAM" id="Phobius"/>
    </source>
</evidence>
<comment type="subcellular location">
    <subcellularLocation>
        <location evidence="1">Membrane</location>
        <topology evidence="1">Multi-pass membrane protein</topology>
    </subcellularLocation>
</comment>
<comment type="similarity">
    <text evidence="2">Belongs to the ABC-3 integral membrane protein family.</text>
</comment>
<dbReference type="SUPFAM" id="SSF81345">
    <property type="entry name" value="ABC transporter involved in vitamin B12 uptake, BtuC"/>
    <property type="match status" value="1"/>
</dbReference>
<accession>A0A644W453</accession>
<dbReference type="PANTHER" id="PTHR30477:SF18">
    <property type="entry name" value="METAL TRANSPORT SYSTEM MEMBRANE PROTEIN CT_417-RELATED"/>
    <property type="match status" value="1"/>
</dbReference>
<feature type="transmembrane region" description="Helical" evidence="6">
    <location>
        <begin position="234"/>
        <end position="255"/>
    </location>
</feature>
<dbReference type="AlphaFoldDB" id="A0A644W453"/>
<evidence type="ECO:0000313" key="7">
    <source>
        <dbReference type="EMBL" id="MPL98230.1"/>
    </source>
</evidence>
<evidence type="ECO:0000256" key="2">
    <source>
        <dbReference type="ARBA" id="ARBA00008034"/>
    </source>
</evidence>
<feature type="transmembrane region" description="Helical" evidence="6">
    <location>
        <begin position="109"/>
        <end position="127"/>
    </location>
</feature>
<feature type="transmembrane region" description="Helical" evidence="6">
    <location>
        <begin position="209"/>
        <end position="227"/>
    </location>
</feature>
<feature type="transmembrane region" description="Helical" evidence="6">
    <location>
        <begin position="147"/>
        <end position="165"/>
    </location>
</feature>
<gene>
    <name evidence="7" type="primary">mntB_7</name>
    <name evidence="7" type="ORF">SDC9_44430</name>
</gene>
<keyword evidence="5 6" id="KW-0472">Membrane</keyword>
<dbReference type="Pfam" id="PF00950">
    <property type="entry name" value="ABC-3"/>
    <property type="match status" value="1"/>
</dbReference>
<protein>
    <submittedName>
        <fullName evidence="7">Manganese transport system membrane protein MntB</fullName>
    </submittedName>
</protein>
<name>A0A644W453_9ZZZZ</name>
<keyword evidence="3 6" id="KW-0812">Transmembrane</keyword>
<dbReference type="PANTHER" id="PTHR30477">
    <property type="entry name" value="ABC-TRANSPORTER METAL-BINDING PROTEIN"/>
    <property type="match status" value="1"/>
</dbReference>
<keyword evidence="4 6" id="KW-1133">Transmembrane helix</keyword>
<sequence>MDSLASFFSALVSADFPFVRNAFLAGLLSSVLFGVLGSVVTVKRIAGLAGAISHAVLGGIGIALYLSATGKVPGLSPMVGAVVFALLSAIIIGTVSLKSKQREDTVIQAIWAIGMSIGVLFMAKTPGYTDPSSYLFGNILLISNQDLVLLLLLDVVVVFLAWRFYPQIEASAFDEEFAQVRGIHTRSVFLIILSVTAVAVVLLQTFVGIVMVIAMLTLPAGTAGYTAKNLASMMVGATLYAFFFSFSGLAVGWVVDVPVGAMVVVIAGAFFLGKAAGNLITKRRRGHDQVAKSTS</sequence>
<evidence type="ECO:0000256" key="5">
    <source>
        <dbReference type="ARBA" id="ARBA00023136"/>
    </source>
</evidence>
<evidence type="ECO:0000256" key="4">
    <source>
        <dbReference type="ARBA" id="ARBA00022989"/>
    </source>
</evidence>
<dbReference type="Gene3D" id="1.10.3470.10">
    <property type="entry name" value="ABC transporter involved in vitamin B12 uptake, BtuC"/>
    <property type="match status" value="1"/>
</dbReference>
<dbReference type="GO" id="GO:0010043">
    <property type="term" value="P:response to zinc ion"/>
    <property type="evidence" value="ECO:0007669"/>
    <property type="project" value="TreeGrafter"/>
</dbReference>
<feature type="transmembrane region" description="Helical" evidence="6">
    <location>
        <begin position="24"/>
        <end position="42"/>
    </location>
</feature>
<feature type="transmembrane region" description="Helical" evidence="6">
    <location>
        <begin position="261"/>
        <end position="280"/>
    </location>
</feature>
<reference evidence="7" key="1">
    <citation type="submission" date="2019-08" db="EMBL/GenBank/DDBJ databases">
        <authorList>
            <person name="Kucharzyk K."/>
            <person name="Murdoch R.W."/>
            <person name="Higgins S."/>
            <person name="Loffler F."/>
        </authorList>
    </citation>
    <scope>NUCLEOTIDE SEQUENCE</scope>
</reference>
<feature type="transmembrane region" description="Helical" evidence="6">
    <location>
        <begin position="49"/>
        <end position="68"/>
    </location>
</feature>
<organism evidence="7">
    <name type="scientific">bioreactor metagenome</name>
    <dbReference type="NCBI Taxonomy" id="1076179"/>
    <lineage>
        <taxon>unclassified sequences</taxon>
        <taxon>metagenomes</taxon>
        <taxon>ecological metagenomes</taxon>
    </lineage>
</organism>
<dbReference type="GO" id="GO:0055085">
    <property type="term" value="P:transmembrane transport"/>
    <property type="evidence" value="ECO:0007669"/>
    <property type="project" value="InterPro"/>
</dbReference>
<dbReference type="InterPro" id="IPR037294">
    <property type="entry name" value="ABC_BtuC-like"/>
</dbReference>
<feature type="transmembrane region" description="Helical" evidence="6">
    <location>
        <begin position="74"/>
        <end position="97"/>
    </location>
</feature>
<dbReference type="GO" id="GO:0043190">
    <property type="term" value="C:ATP-binding cassette (ABC) transporter complex"/>
    <property type="evidence" value="ECO:0007669"/>
    <property type="project" value="InterPro"/>
</dbReference>
<evidence type="ECO:0000256" key="3">
    <source>
        <dbReference type="ARBA" id="ARBA00022692"/>
    </source>
</evidence>